<dbReference type="GeneID" id="105680579"/>
<dbReference type="Proteomes" id="UP000515180">
    <property type="component" value="Unplaced"/>
</dbReference>
<evidence type="ECO:0000313" key="1">
    <source>
        <dbReference type="Proteomes" id="UP000515180"/>
    </source>
</evidence>
<protein>
    <submittedName>
        <fullName evidence="2">Uncharacterized protein LOC105680579</fullName>
    </submittedName>
</protein>
<organism evidence="1 2">
    <name type="scientific">Bombus impatiens</name>
    <name type="common">Bumblebee</name>
    <dbReference type="NCBI Taxonomy" id="132113"/>
    <lineage>
        <taxon>Eukaryota</taxon>
        <taxon>Metazoa</taxon>
        <taxon>Ecdysozoa</taxon>
        <taxon>Arthropoda</taxon>
        <taxon>Hexapoda</taxon>
        <taxon>Insecta</taxon>
        <taxon>Pterygota</taxon>
        <taxon>Neoptera</taxon>
        <taxon>Endopterygota</taxon>
        <taxon>Hymenoptera</taxon>
        <taxon>Apocrita</taxon>
        <taxon>Aculeata</taxon>
        <taxon>Apoidea</taxon>
        <taxon>Anthophila</taxon>
        <taxon>Apidae</taxon>
        <taxon>Bombus</taxon>
        <taxon>Pyrobombus</taxon>
    </lineage>
</organism>
<name>A0A6P8KYI7_BOMIM</name>
<dbReference type="RefSeq" id="XP_033176010.1">
    <property type="nucleotide sequence ID" value="XM_033320119.1"/>
</dbReference>
<reference evidence="2" key="1">
    <citation type="submission" date="2025-08" db="UniProtKB">
        <authorList>
            <consortium name="RefSeq"/>
        </authorList>
    </citation>
    <scope>IDENTIFICATION</scope>
</reference>
<sequence>MEAREEQESMIADQVMEERRKREVEERGKRIRRSKYNIHYRKIAKEELPKYLEERMKWKDRRILARFRCGNETKARYYWKEKEEKRCRLCKRKVEDDLRHVIKE</sequence>
<accession>A0A6P8KYI7</accession>
<dbReference type="AlphaFoldDB" id="A0A6P8KYI7"/>
<proteinExistence type="predicted"/>
<dbReference type="OrthoDB" id="6774110at2759"/>
<keyword evidence="1" id="KW-1185">Reference proteome</keyword>
<gene>
    <name evidence="2" type="primary">LOC105680579</name>
</gene>
<evidence type="ECO:0000313" key="2">
    <source>
        <dbReference type="RefSeq" id="XP_033176010.1"/>
    </source>
</evidence>